<dbReference type="GO" id="GO:0006006">
    <property type="term" value="P:glucose metabolic process"/>
    <property type="evidence" value="ECO:0007669"/>
    <property type="project" value="TreeGrafter"/>
</dbReference>
<feature type="active site" description="Proton acceptor" evidence="9">
    <location>
        <position position="313"/>
    </location>
</feature>
<dbReference type="NCBIfam" id="NF008277">
    <property type="entry name" value="PRK11055.1"/>
    <property type="match status" value="1"/>
</dbReference>
<comment type="catalytic activity">
    <reaction evidence="8">
        <text>alpha-D-glucose = beta-D-glucose</text>
        <dbReference type="Rhea" id="RHEA:10264"/>
        <dbReference type="ChEBI" id="CHEBI:15903"/>
        <dbReference type="ChEBI" id="CHEBI:17925"/>
        <dbReference type="EC" id="5.1.3.3"/>
    </reaction>
</comment>
<dbReference type="Proteomes" id="UP001164653">
    <property type="component" value="Chromosome"/>
</dbReference>
<dbReference type="GO" id="GO:0030246">
    <property type="term" value="F:carbohydrate binding"/>
    <property type="evidence" value="ECO:0007669"/>
    <property type="project" value="InterPro"/>
</dbReference>
<dbReference type="GO" id="GO:0033499">
    <property type="term" value="P:galactose catabolic process via UDP-galactose, Leloir pathway"/>
    <property type="evidence" value="ECO:0007669"/>
    <property type="project" value="TreeGrafter"/>
</dbReference>
<evidence type="ECO:0000256" key="10">
    <source>
        <dbReference type="PIRSR" id="PIRSR005096-3"/>
    </source>
</evidence>
<feature type="binding site" evidence="10">
    <location>
        <begin position="175"/>
        <end position="177"/>
    </location>
    <ligand>
        <name>beta-D-galactose</name>
        <dbReference type="ChEBI" id="CHEBI:27667"/>
    </ligand>
</feature>
<sequence>MSKYTFGTLPDGNEVSLFLLKNSRGYTAEILNYGGTIRSLNVPDRNGKIIDVVLGFELLEEYVADQTYIGALVGRYANRIANGTIEIGGEHFQLSINNGKNCLHGGFNGFNKKLWEVTGHTTNSLQLSYTSPDGEEGFPGNLTVKVAYTLTEKNELKIEYRSTTDKPTHINFTQHSYFNLSPASDMTIANHFLQIHSDSYLPNNEQSLPTGSFETVSQTPFSFVELTKIGDALASNDIQMKIDAGINHSYVLKTQNSNVLKHAVRLVSGESGITMDTFTTEPGIHIYCANYFDGQVVGKSGKPYAKYAGICLETQHFADSPHQPHFPSTLLLPGQEFTSTTLYAFR</sequence>
<dbReference type="PANTHER" id="PTHR10091:SF0">
    <property type="entry name" value="GALACTOSE MUTAROTASE"/>
    <property type="match status" value="1"/>
</dbReference>
<accession>A0A9E8NDM7</accession>
<proteinExistence type="inferred from homology"/>
<evidence type="ECO:0000256" key="6">
    <source>
        <dbReference type="ARBA" id="ARBA00023235"/>
    </source>
</evidence>
<evidence type="ECO:0000256" key="2">
    <source>
        <dbReference type="ARBA" id="ARBA00005028"/>
    </source>
</evidence>
<organism evidence="11 12">
    <name type="scientific">Dyadobacter pollutisoli</name>
    <dbReference type="NCBI Taxonomy" id="2910158"/>
    <lineage>
        <taxon>Bacteria</taxon>
        <taxon>Pseudomonadati</taxon>
        <taxon>Bacteroidota</taxon>
        <taxon>Cytophagia</taxon>
        <taxon>Cytophagales</taxon>
        <taxon>Spirosomataceae</taxon>
        <taxon>Dyadobacter</taxon>
    </lineage>
</organism>
<feature type="binding site" evidence="10">
    <location>
        <begin position="78"/>
        <end position="79"/>
    </location>
    <ligand>
        <name>beta-D-galactose</name>
        <dbReference type="ChEBI" id="CHEBI:27667"/>
    </ligand>
</feature>
<dbReference type="RefSeq" id="WP_244820132.1">
    <property type="nucleotide sequence ID" value="NZ_CP112998.1"/>
</dbReference>
<dbReference type="InterPro" id="IPR008183">
    <property type="entry name" value="Aldose_1/G6P_1-epimerase"/>
</dbReference>
<dbReference type="InterPro" id="IPR015443">
    <property type="entry name" value="Aldose_1-epimerase"/>
</dbReference>
<evidence type="ECO:0000256" key="4">
    <source>
        <dbReference type="ARBA" id="ARBA00011245"/>
    </source>
</evidence>
<dbReference type="KEGG" id="dpf:ON006_12540"/>
<evidence type="ECO:0000256" key="3">
    <source>
        <dbReference type="ARBA" id="ARBA00006206"/>
    </source>
</evidence>
<evidence type="ECO:0000256" key="7">
    <source>
        <dbReference type="ARBA" id="ARBA00023277"/>
    </source>
</evidence>
<dbReference type="GO" id="GO:0005737">
    <property type="term" value="C:cytoplasm"/>
    <property type="evidence" value="ECO:0007669"/>
    <property type="project" value="TreeGrafter"/>
</dbReference>
<comment type="pathway">
    <text evidence="2 8">Carbohydrate metabolism; hexose metabolism.</text>
</comment>
<keyword evidence="12" id="KW-1185">Reference proteome</keyword>
<keyword evidence="6 8" id="KW-0413">Isomerase</keyword>
<comment type="similarity">
    <text evidence="3 8">Belongs to the aldose epimerase family.</text>
</comment>
<dbReference type="InterPro" id="IPR047215">
    <property type="entry name" value="Galactose_mutarotase-like"/>
</dbReference>
<comment type="subunit">
    <text evidence="4">Monomer.</text>
</comment>
<protein>
    <recommendedName>
        <fullName evidence="8">Aldose 1-epimerase</fullName>
        <ecNumber evidence="8">5.1.3.3</ecNumber>
    </recommendedName>
</protein>
<evidence type="ECO:0000256" key="8">
    <source>
        <dbReference type="PIRNR" id="PIRNR005096"/>
    </source>
</evidence>
<dbReference type="PIRSF" id="PIRSF005096">
    <property type="entry name" value="GALM"/>
    <property type="match status" value="1"/>
</dbReference>
<evidence type="ECO:0000256" key="9">
    <source>
        <dbReference type="PIRSR" id="PIRSR005096-1"/>
    </source>
</evidence>
<evidence type="ECO:0000313" key="11">
    <source>
        <dbReference type="EMBL" id="WAC14765.1"/>
    </source>
</evidence>
<dbReference type="SUPFAM" id="SSF74650">
    <property type="entry name" value="Galactose mutarotase-like"/>
    <property type="match status" value="1"/>
</dbReference>
<reference evidence="11" key="1">
    <citation type="submission" date="2022-11" db="EMBL/GenBank/DDBJ databases">
        <title>Dyadobacter pollutisoli sp. nov., isolated from plastic dumped soil.</title>
        <authorList>
            <person name="Kim J.M."/>
            <person name="Kim K.R."/>
            <person name="Lee J.K."/>
            <person name="Hao L."/>
            <person name="Jeon C.O."/>
        </authorList>
    </citation>
    <scope>NUCLEOTIDE SEQUENCE</scope>
    <source>
        <strain evidence="11">U1</strain>
    </source>
</reference>
<dbReference type="InterPro" id="IPR014718">
    <property type="entry name" value="GH-type_carb-bd"/>
</dbReference>
<dbReference type="Gene3D" id="2.70.98.10">
    <property type="match status" value="1"/>
</dbReference>
<dbReference type="PANTHER" id="PTHR10091">
    <property type="entry name" value="ALDOSE-1-EPIMERASE"/>
    <property type="match status" value="1"/>
</dbReference>
<keyword evidence="7 8" id="KW-0119">Carbohydrate metabolism</keyword>
<feature type="active site" description="Proton donor" evidence="9">
    <location>
        <position position="175"/>
    </location>
</feature>
<dbReference type="CDD" id="cd09019">
    <property type="entry name" value="galactose_mutarotase_like"/>
    <property type="match status" value="1"/>
</dbReference>
<evidence type="ECO:0000256" key="5">
    <source>
        <dbReference type="ARBA" id="ARBA00022837"/>
    </source>
</evidence>
<dbReference type="Pfam" id="PF01263">
    <property type="entry name" value="Aldose_epim"/>
    <property type="match status" value="1"/>
</dbReference>
<evidence type="ECO:0000313" key="12">
    <source>
        <dbReference type="Proteomes" id="UP001164653"/>
    </source>
</evidence>
<evidence type="ECO:0000256" key="1">
    <source>
        <dbReference type="ARBA" id="ARBA00001913"/>
    </source>
</evidence>
<dbReference type="InterPro" id="IPR011013">
    <property type="entry name" value="Gal_mutarotase_sf_dom"/>
</dbReference>
<comment type="cofactor">
    <cofactor evidence="1">
        <name>Ca(2+)</name>
        <dbReference type="ChEBI" id="CHEBI:29108"/>
    </cofactor>
</comment>
<dbReference type="EMBL" id="CP112998">
    <property type="protein sequence ID" value="WAC14765.1"/>
    <property type="molecule type" value="Genomic_DNA"/>
</dbReference>
<dbReference type="EC" id="5.1.3.3" evidence="8"/>
<dbReference type="GO" id="GO:0004034">
    <property type="term" value="F:aldose 1-epimerase activity"/>
    <property type="evidence" value="ECO:0007669"/>
    <property type="project" value="UniProtKB-EC"/>
</dbReference>
<dbReference type="AlphaFoldDB" id="A0A9E8NDM7"/>
<gene>
    <name evidence="11" type="ORF">ON006_12540</name>
</gene>
<name>A0A9E8NDM7_9BACT</name>
<keyword evidence="5" id="KW-0106">Calcium</keyword>